<dbReference type="EMBL" id="CP036318">
    <property type="protein sequence ID" value="QDV59025.1"/>
    <property type="molecule type" value="Genomic_DNA"/>
</dbReference>
<sequence>MQCNRVALAAVLELLINRRDRLIAGVRRPKPIVHTPIVHAEITFLREHEGGRKFLPIMGIEAKYRPHLVIQDRTVRKSVIESDGLIRESYLGVQFNNEIKEFESVSGEWTRRYELSLMYHSRVDYSAVLPRATFTVREGGKIVGHGIVLKRFQPDTEKDGEPGDARESPS</sequence>
<keyword evidence="1" id="KW-0547">Nucleotide-binding</keyword>
<gene>
    <name evidence="3" type="ORF">Mal33_50500</name>
</gene>
<evidence type="ECO:0000313" key="4">
    <source>
        <dbReference type="Proteomes" id="UP000316770"/>
    </source>
</evidence>
<evidence type="ECO:0000256" key="2">
    <source>
        <dbReference type="ARBA" id="ARBA00023134"/>
    </source>
</evidence>
<dbReference type="Gene3D" id="2.40.30.10">
    <property type="entry name" value="Translation factors"/>
    <property type="match status" value="1"/>
</dbReference>
<dbReference type="Proteomes" id="UP000316770">
    <property type="component" value="Chromosome"/>
</dbReference>
<keyword evidence="2" id="KW-0342">GTP-binding</keyword>
<name>A0A518J142_9BACT</name>
<reference evidence="3 4" key="1">
    <citation type="submission" date="2019-02" db="EMBL/GenBank/DDBJ databases">
        <title>Deep-cultivation of Planctomycetes and their phenomic and genomic characterization uncovers novel biology.</title>
        <authorList>
            <person name="Wiegand S."/>
            <person name="Jogler M."/>
            <person name="Boedeker C."/>
            <person name="Pinto D."/>
            <person name="Vollmers J."/>
            <person name="Rivas-Marin E."/>
            <person name="Kohn T."/>
            <person name="Peeters S.H."/>
            <person name="Heuer A."/>
            <person name="Rast P."/>
            <person name="Oberbeckmann S."/>
            <person name="Bunk B."/>
            <person name="Jeske O."/>
            <person name="Meyerdierks A."/>
            <person name="Storesund J.E."/>
            <person name="Kallscheuer N."/>
            <person name="Luecker S."/>
            <person name="Lage O.M."/>
            <person name="Pohl T."/>
            <person name="Merkel B.J."/>
            <person name="Hornburger P."/>
            <person name="Mueller R.-W."/>
            <person name="Bruemmer F."/>
            <person name="Labrenz M."/>
            <person name="Spormann A.M."/>
            <person name="Op den Camp H."/>
            <person name="Overmann J."/>
            <person name="Amann R."/>
            <person name="Jetten M.S.M."/>
            <person name="Mascher T."/>
            <person name="Medema M.H."/>
            <person name="Devos D.P."/>
            <person name="Kaster A.-K."/>
            <person name="Ovreas L."/>
            <person name="Rohde M."/>
            <person name="Galperin M.Y."/>
            <person name="Jogler C."/>
        </authorList>
    </citation>
    <scope>NUCLEOTIDE SEQUENCE [LARGE SCALE GENOMIC DNA]</scope>
    <source>
        <strain evidence="3 4">Mal33</strain>
    </source>
</reference>
<dbReference type="InterPro" id="IPR009001">
    <property type="entry name" value="Transl_elong_EF1A/Init_IF2_C"/>
</dbReference>
<organism evidence="3 4">
    <name type="scientific">Rosistilla oblonga</name>
    <dbReference type="NCBI Taxonomy" id="2527990"/>
    <lineage>
        <taxon>Bacteria</taxon>
        <taxon>Pseudomonadati</taxon>
        <taxon>Planctomycetota</taxon>
        <taxon>Planctomycetia</taxon>
        <taxon>Pirellulales</taxon>
        <taxon>Pirellulaceae</taxon>
        <taxon>Rosistilla</taxon>
    </lineage>
</organism>
<dbReference type="SUPFAM" id="SSF50465">
    <property type="entry name" value="EF-Tu/eEF-1alpha/eIF2-gamma C-terminal domain"/>
    <property type="match status" value="1"/>
</dbReference>
<accession>A0A518J142</accession>
<dbReference type="AlphaFoldDB" id="A0A518J142"/>
<dbReference type="GO" id="GO:0005525">
    <property type="term" value="F:GTP binding"/>
    <property type="evidence" value="ECO:0007669"/>
    <property type="project" value="UniProtKB-KW"/>
</dbReference>
<evidence type="ECO:0000313" key="3">
    <source>
        <dbReference type="EMBL" id="QDV59025.1"/>
    </source>
</evidence>
<proteinExistence type="predicted"/>
<protein>
    <submittedName>
        <fullName evidence="3">Uncharacterized protein</fullName>
    </submittedName>
</protein>
<evidence type="ECO:0000256" key="1">
    <source>
        <dbReference type="ARBA" id="ARBA00022741"/>
    </source>
</evidence>
<keyword evidence="4" id="KW-1185">Reference proteome</keyword>